<dbReference type="EMBL" id="CP163442">
    <property type="protein sequence ID" value="XDQ49886.1"/>
    <property type="molecule type" value="Genomic_DNA"/>
</dbReference>
<organism evidence="1">
    <name type="scientific">Streptomyces sp. R39</name>
    <dbReference type="NCBI Taxonomy" id="3238631"/>
    <lineage>
        <taxon>Bacteria</taxon>
        <taxon>Bacillati</taxon>
        <taxon>Actinomycetota</taxon>
        <taxon>Actinomycetes</taxon>
        <taxon>Kitasatosporales</taxon>
        <taxon>Streptomycetaceae</taxon>
        <taxon>Streptomyces</taxon>
    </lineage>
</organism>
<proteinExistence type="predicted"/>
<keyword evidence="1" id="KW-0614">Plasmid</keyword>
<gene>
    <name evidence="1" type="ORF">AB5J52_48040</name>
</gene>
<evidence type="ECO:0000313" key="1">
    <source>
        <dbReference type="EMBL" id="XDQ49886.1"/>
    </source>
</evidence>
<geneLocation type="plasmid" evidence="1">
    <name>unnamed1</name>
</geneLocation>
<dbReference type="AlphaFoldDB" id="A0AB39R5N7"/>
<dbReference type="RefSeq" id="WP_369228413.1">
    <property type="nucleotide sequence ID" value="NZ_CP163442.1"/>
</dbReference>
<name>A0AB39R5N7_9ACTN</name>
<protein>
    <submittedName>
        <fullName evidence="1">Uncharacterized protein</fullName>
    </submittedName>
</protein>
<reference evidence="1" key="1">
    <citation type="submission" date="2024-07" db="EMBL/GenBank/DDBJ databases">
        <authorList>
            <person name="Yu S.T."/>
        </authorList>
    </citation>
    <scope>NUCLEOTIDE SEQUENCE</scope>
    <source>
        <strain evidence="1">R39</strain>
        <plasmid evidence="1">unnamed1</plasmid>
    </source>
</reference>
<accession>A0AB39R5N7</accession>
<sequence>MTDAEPVPITDATAPAYAIAAAIHDITRQRLPGHGPEIVRHRLLRPSSVIRASTAYSRARKSGKTERGAVRDAAIHLVRHYRVQHRL</sequence>